<keyword evidence="3 6" id="KW-0560">Oxidoreductase</keyword>
<dbReference type="SUPFAM" id="SSF52218">
    <property type="entry name" value="Flavoproteins"/>
    <property type="match status" value="1"/>
</dbReference>
<evidence type="ECO:0000256" key="1">
    <source>
        <dbReference type="ARBA" id="ARBA00022630"/>
    </source>
</evidence>
<dbReference type="Proteomes" id="UP001597380">
    <property type="component" value="Unassembled WGS sequence"/>
</dbReference>
<dbReference type="Pfam" id="PF02525">
    <property type="entry name" value="Flavodoxin_2"/>
    <property type="match status" value="1"/>
</dbReference>
<feature type="domain" description="Flavodoxin-like fold" evidence="7">
    <location>
        <begin position="2"/>
        <end position="197"/>
    </location>
</feature>
<dbReference type="PANTHER" id="PTHR43741:SF2">
    <property type="entry name" value="FMN-DEPENDENT NADH:QUINONE OXIDOREDUCTASE"/>
    <property type="match status" value="1"/>
</dbReference>
<dbReference type="InterPro" id="IPR050104">
    <property type="entry name" value="FMN-dep_NADH:Q_OxRdtase_AzoR1"/>
</dbReference>
<comment type="similarity">
    <text evidence="6">Belongs to the azoreductase type 1 family.</text>
</comment>
<comment type="subunit">
    <text evidence="6">Homodimer.</text>
</comment>
<comment type="caution">
    <text evidence="6">Lacks conserved residue(s) required for the propagation of feature annotation.</text>
</comment>
<reference evidence="9" key="1">
    <citation type="journal article" date="2019" name="Int. J. Syst. Evol. Microbiol.">
        <title>The Global Catalogue of Microorganisms (GCM) 10K type strain sequencing project: providing services to taxonomists for standard genome sequencing and annotation.</title>
        <authorList>
            <consortium name="The Broad Institute Genomics Platform"/>
            <consortium name="The Broad Institute Genome Sequencing Center for Infectious Disease"/>
            <person name="Wu L."/>
            <person name="Ma J."/>
        </authorList>
    </citation>
    <scope>NUCLEOTIDE SEQUENCE [LARGE SCALE GENOMIC DNA]</scope>
    <source>
        <strain evidence="9">CGMCC 1.10992</strain>
    </source>
</reference>
<gene>
    <name evidence="6" type="primary">azoR</name>
    <name evidence="8" type="ORF">ACFSJ3_18535</name>
</gene>
<evidence type="ECO:0000256" key="6">
    <source>
        <dbReference type="HAMAP-Rule" id="MF_01216"/>
    </source>
</evidence>
<proteinExistence type="inferred from homology"/>
<evidence type="ECO:0000256" key="3">
    <source>
        <dbReference type="ARBA" id="ARBA00023002"/>
    </source>
</evidence>
<name>A0ABW4XU12_9GAMM</name>
<dbReference type="InterPro" id="IPR029039">
    <property type="entry name" value="Flavoprotein-like_sf"/>
</dbReference>
<dbReference type="PANTHER" id="PTHR43741">
    <property type="entry name" value="FMN-DEPENDENT NADH-AZOREDUCTASE 1"/>
    <property type="match status" value="1"/>
</dbReference>
<organism evidence="8 9">
    <name type="scientific">Corallincola platygyrae</name>
    <dbReference type="NCBI Taxonomy" id="1193278"/>
    <lineage>
        <taxon>Bacteria</taxon>
        <taxon>Pseudomonadati</taxon>
        <taxon>Pseudomonadota</taxon>
        <taxon>Gammaproteobacteria</taxon>
        <taxon>Alteromonadales</taxon>
        <taxon>Psychromonadaceae</taxon>
        <taxon>Corallincola</taxon>
    </lineage>
</organism>
<keyword evidence="1 6" id="KW-0285">Flavoprotein</keyword>
<dbReference type="EMBL" id="JBHUHT010000031">
    <property type="protein sequence ID" value="MFD2097991.1"/>
    <property type="molecule type" value="Genomic_DNA"/>
</dbReference>
<dbReference type="EC" id="1.6.5.-" evidence="6"/>
<comment type="function">
    <text evidence="6">Quinone reductase that provides resistance to thiol-specific stress caused by electrophilic quinones.</text>
</comment>
<dbReference type="InterPro" id="IPR023048">
    <property type="entry name" value="NADH:quinone_OxRdtase_FMN_depd"/>
</dbReference>
<feature type="binding site" evidence="6">
    <location>
        <begin position="16"/>
        <end position="18"/>
    </location>
    <ligand>
        <name>FMN</name>
        <dbReference type="ChEBI" id="CHEBI:58210"/>
    </ligand>
</feature>
<dbReference type="HAMAP" id="MF_01216">
    <property type="entry name" value="Azoreductase_type1"/>
    <property type="match status" value="1"/>
</dbReference>
<comment type="cofactor">
    <cofactor evidence="6">
        <name>FMN</name>
        <dbReference type="ChEBI" id="CHEBI:58210"/>
    </cofactor>
    <text evidence="6">Binds 1 FMN per subunit.</text>
</comment>
<comment type="caution">
    <text evidence="8">The sequence shown here is derived from an EMBL/GenBank/DDBJ whole genome shotgun (WGS) entry which is preliminary data.</text>
</comment>
<protein>
    <recommendedName>
        <fullName evidence="6">FMN dependent NADH:quinone oxidoreductase</fullName>
        <ecNumber evidence="6">1.6.5.-</ecNumber>
    </recommendedName>
    <alternativeName>
        <fullName evidence="6">Azo-dye reductase</fullName>
    </alternativeName>
    <alternativeName>
        <fullName evidence="6">FMN-dependent NADH-azo compound oxidoreductase</fullName>
    </alternativeName>
    <alternativeName>
        <fullName evidence="6">FMN-dependent NADH-azoreductase</fullName>
        <ecNumber evidence="6">1.7.1.17</ecNumber>
    </alternativeName>
</protein>
<comment type="function">
    <text evidence="6">Also exhibits azoreductase activity. Catalyzes the reductive cleavage of the azo bond in aromatic azo compounds to the corresponding amines.</text>
</comment>
<accession>A0ABW4XU12</accession>
<evidence type="ECO:0000259" key="7">
    <source>
        <dbReference type="Pfam" id="PF02525"/>
    </source>
</evidence>
<sequence length="199" mass="21601">MKKLLVVKSSILADNSQSSRLADLYAEAWLKANLDGEVSVRDLGAEPIPHLDGNTLGAWATPAEEQTAEQRELAQRSDLLIEEVMSADVIVIGMPMYNFGVPSSFKAWIDHIARAGVTFRYTENGPEGLVKNTRAVVAAARGGMYQGTPKDTQTVYLRDVLGFLGISDVEFAYAEGLAMGEEGAKIAIEAAERRLNELV</sequence>
<dbReference type="EC" id="1.7.1.17" evidence="6"/>
<keyword evidence="4 6" id="KW-0520">NAD</keyword>
<comment type="catalytic activity">
    <reaction evidence="6">
        <text>2 a quinone + NADH + H(+) = 2 a 1,4-benzosemiquinone + NAD(+)</text>
        <dbReference type="Rhea" id="RHEA:65952"/>
        <dbReference type="ChEBI" id="CHEBI:15378"/>
        <dbReference type="ChEBI" id="CHEBI:57540"/>
        <dbReference type="ChEBI" id="CHEBI:57945"/>
        <dbReference type="ChEBI" id="CHEBI:132124"/>
        <dbReference type="ChEBI" id="CHEBI:134225"/>
    </reaction>
</comment>
<keyword evidence="9" id="KW-1185">Reference proteome</keyword>
<dbReference type="RefSeq" id="WP_345342226.1">
    <property type="nucleotide sequence ID" value="NZ_BAABLI010000034.1"/>
</dbReference>
<feature type="binding site" evidence="6">
    <location>
        <begin position="96"/>
        <end position="99"/>
    </location>
    <ligand>
        <name>FMN</name>
        <dbReference type="ChEBI" id="CHEBI:58210"/>
    </ligand>
</feature>
<dbReference type="InterPro" id="IPR003680">
    <property type="entry name" value="Flavodoxin_fold"/>
</dbReference>
<comment type="catalytic activity">
    <reaction evidence="5">
        <text>N,N-dimethyl-1,4-phenylenediamine + anthranilate + 2 NAD(+) = 2-(4-dimethylaminophenyl)diazenylbenzoate + 2 NADH + 2 H(+)</text>
        <dbReference type="Rhea" id="RHEA:55872"/>
        <dbReference type="ChEBI" id="CHEBI:15378"/>
        <dbReference type="ChEBI" id="CHEBI:15783"/>
        <dbReference type="ChEBI" id="CHEBI:16567"/>
        <dbReference type="ChEBI" id="CHEBI:57540"/>
        <dbReference type="ChEBI" id="CHEBI:57945"/>
        <dbReference type="ChEBI" id="CHEBI:71579"/>
        <dbReference type="EC" id="1.7.1.17"/>
    </reaction>
    <physiologicalReaction direction="right-to-left" evidence="5">
        <dbReference type="Rhea" id="RHEA:55874"/>
    </physiologicalReaction>
</comment>
<evidence type="ECO:0000256" key="2">
    <source>
        <dbReference type="ARBA" id="ARBA00022643"/>
    </source>
</evidence>
<evidence type="ECO:0000313" key="9">
    <source>
        <dbReference type="Proteomes" id="UP001597380"/>
    </source>
</evidence>
<evidence type="ECO:0000313" key="8">
    <source>
        <dbReference type="EMBL" id="MFD2097991.1"/>
    </source>
</evidence>
<keyword evidence="2 6" id="KW-0288">FMN</keyword>
<evidence type="ECO:0000256" key="5">
    <source>
        <dbReference type="ARBA" id="ARBA00048542"/>
    </source>
</evidence>
<dbReference type="Gene3D" id="3.40.50.360">
    <property type="match status" value="1"/>
</dbReference>
<evidence type="ECO:0000256" key="4">
    <source>
        <dbReference type="ARBA" id="ARBA00023027"/>
    </source>
</evidence>
<feature type="binding site" evidence="6">
    <location>
        <position position="10"/>
    </location>
    <ligand>
        <name>FMN</name>
        <dbReference type="ChEBI" id="CHEBI:58210"/>
    </ligand>
</feature>